<feature type="active site" description="Proton acceptor" evidence="15">
    <location>
        <position position="68"/>
    </location>
</feature>
<dbReference type="FunFam" id="1.10.420.10:FF:000008">
    <property type="entry name" value="Peroxidase"/>
    <property type="match status" value="1"/>
</dbReference>
<dbReference type="InterPro" id="IPR010255">
    <property type="entry name" value="Haem_peroxidase_sf"/>
</dbReference>
<evidence type="ECO:0000256" key="13">
    <source>
        <dbReference type="ARBA" id="ARBA00023180"/>
    </source>
</evidence>
<keyword evidence="9 16" id="KW-0106">Calcium</keyword>
<keyword evidence="21" id="KW-1185">Reference proteome</keyword>
<dbReference type="SUPFAM" id="SSF48113">
    <property type="entry name" value="Heme-dependent peroxidases"/>
    <property type="match status" value="1"/>
</dbReference>
<dbReference type="PANTHER" id="PTHR31235">
    <property type="entry name" value="PEROXIDASE 25-RELATED"/>
    <property type="match status" value="1"/>
</dbReference>
<comment type="subcellular location">
    <subcellularLocation>
        <location evidence="19">Secreted</location>
    </subcellularLocation>
</comment>
<reference evidence="22" key="2">
    <citation type="submission" date="2025-08" db="UniProtKB">
        <authorList>
            <consortium name="RefSeq"/>
        </authorList>
    </citation>
    <scope>IDENTIFICATION</scope>
    <source>
        <tissue evidence="22">Young leaves</tissue>
    </source>
</reference>
<dbReference type="GeneID" id="103717677"/>
<feature type="binding site" evidence="16">
    <location>
        <position position="69"/>
    </location>
    <ligand>
        <name>Ca(2+)</name>
        <dbReference type="ChEBI" id="CHEBI:29108"/>
        <label>1</label>
    </ligand>
</feature>
<dbReference type="FunFam" id="1.10.520.10:FF:000008">
    <property type="entry name" value="Peroxidase"/>
    <property type="match status" value="1"/>
</dbReference>
<dbReference type="InterPro" id="IPR019793">
    <property type="entry name" value="Peroxidases_heam-ligand_BS"/>
</dbReference>
<proteinExistence type="inferred from homology"/>
<keyword evidence="10 19" id="KW-0560">Oxidoreductase</keyword>
<keyword evidence="8 16" id="KW-0479">Metal-binding</keyword>
<dbReference type="Proteomes" id="UP000228380">
    <property type="component" value="Chromosome 4"/>
</dbReference>
<dbReference type="GO" id="GO:0020037">
    <property type="term" value="F:heme binding"/>
    <property type="evidence" value="ECO:0007669"/>
    <property type="project" value="UniProtKB-UniRule"/>
</dbReference>
<evidence type="ECO:0000256" key="18">
    <source>
        <dbReference type="PIRSR" id="PIRSR600823-5"/>
    </source>
</evidence>
<evidence type="ECO:0000256" key="1">
    <source>
        <dbReference type="ARBA" id="ARBA00000189"/>
    </source>
</evidence>
<dbReference type="InterPro" id="IPR002016">
    <property type="entry name" value="Haem_peroxidase"/>
</dbReference>
<feature type="domain" description="Plant heme peroxidase family profile" evidence="20">
    <location>
        <begin position="27"/>
        <end position="327"/>
    </location>
</feature>
<organism evidence="21 22">
    <name type="scientific">Phoenix dactylifera</name>
    <name type="common">Date palm</name>
    <dbReference type="NCBI Taxonomy" id="42345"/>
    <lineage>
        <taxon>Eukaryota</taxon>
        <taxon>Viridiplantae</taxon>
        <taxon>Streptophyta</taxon>
        <taxon>Embryophyta</taxon>
        <taxon>Tracheophyta</taxon>
        <taxon>Spermatophyta</taxon>
        <taxon>Magnoliopsida</taxon>
        <taxon>Liliopsida</taxon>
        <taxon>Arecaceae</taxon>
        <taxon>Coryphoideae</taxon>
        <taxon>Phoeniceae</taxon>
        <taxon>Phoenix</taxon>
    </lineage>
</organism>
<keyword evidence="13" id="KW-0325">Glycoprotein</keyword>
<sequence length="327" mass="36199">MVSYRALFGTMVPLALALLLIGSTEAQLEYGFYKNSCPHAEFIVFQEMTKIIANAPFLTGPFLRMQYHDCFVNGCDASLLLNSTNNNPAEKDAPPNQSLRGFDAIDDIKAKLEMACPGIVSCADILAMIARDSVKLTYGPYYAIETGRRDGSRSEASDTQANLQPPTSNITVLKNIFIQKGLTAKDLAVLTGAHTIGQSLCSSFTERLYNFTGRGFGLDPALDPTYVPQLMCECKPNDNTTRVEMDPGSSRNFDLAYYKGVSRGRGLFTSDDQLLHDPETKAYVERQAMAWPEEFFKDFAESMVKMGRIEVLTHGKGEIRKKCAFVN</sequence>
<dbReference type="GO" id="GO:0046872">
    <property type="term" value="F:metal ion binding"/>
    <property type="evidence" value="ECO:0007669"/>
    <property type="project" value="UniProtKB-UniRule"/>
</dbReference>
<feature type="chain" id="PRO_5034679532" description="Peroxidase" evidence="19">
    <location>
        <begin position="27"/>
        <end position="327"/>
    </location>
</feature>
<evidence type="ECO:0000256" key="3">
    <source>
        <dbReference type="ARBA" id="ARBA00006873"/>
    </source>
</evidence>
<evidence type="ECO:0000256" key="5">
    <source>
        <dbReference type="ARBA" id="ARBA00022525"/>
    </source>
</evidence>
<comment type="function">
    <text evidence="2">Removal of H(2)O(2), oxidation of toxic reductants, biosynthesis and degradation of lignin, suberization, auxin catabolism, response to environmental stresses such as wounding, pathogen attack and oxidative stress. These functions might be dependent on each isozyme/isoform in each plant tissue.</text>
</comment>
<feature type="binding site" description="axial binding residue" evidence="16">
    <location>
        <position position="194"/>
    </location>
    <ligand>
        <name>heme b</name>
        <dbReference type="ChEBI" id="CHEBI:60344"/>
    </ligand>
    <ligandPart>
        <name>Fe</name>
        <dbReference type="ChEBI" id="CHEBI:18248"/>
    </ligandPart>
</feature>
<dbReference type="PROSITE" id="PS50873">
    <property type="entry name" value="PEROXIDASE_4"/>
    <property type="match status" value="1"/>
</dbReference>
<dbReference type="EC" id="1.11.1.7" evidence="4 19"/>
<accession>A0A8B7MWB0</accession>
<evidence type="ECO:0000313" key="21">
    <source>
        <dbReference type="Proteomes" id="UP000228380"/>
    </source>
</evidence>
<comment type="cofactor">
    <cofactor evidence="16 19">
        <name>Ca(2+)</name>
        <dbReference type="ChEBI" id="CHEBI:29108"/>
    </cofactor>
    <text evidence="16 19">Binds 2 calcium ions per subunit.</text>
</comment>
<feature type="disulfide bond" evidence="18">
    <location>
        <begin position="122"/>
        <end position="323"/>
    </location>
</feature>
<evidence type="ECO:0000256" key="10">
    <source>
        <dbReference type="ARBA" id="ARBA00023002"/>
    </source>
</evidence>
<feature type="site" description="Transition state stabilizer" evidence="17">
    <location>
        <position position="64"/>
    </location>
</feature>
<feature type="binding site" evidence="16">
    <location>
        <position position="246"/>
    </location>
    <ligand>
        <name>Ca(2+)</name>
        <dbReference type="ChEBI" id="CHEBI:29108"/>
        <label>2</label>
    </ligand>
</feature>
<comment type="similarity">
    <text evidence="3">Belongs to the peroxidase family. Ascorbate peroxidase subfamily.</text>
</comment>
<keyword evidence="5 19" id="KW-0964">Secreted</keyword>
<keyword evidence="19" id="KW-0732">Signal</keyword>
<dbReference type="GO" id="GO:0140825">
    <property type="term" value="F:lactoperoxidase activity"/>
    <property type="evidence" value="ECO:0007669"/>
    <property type="project" value="UniProtKB-EC"/>
</dbReference>
<gene>
    <name evidence="22" type="primary">LOC103717677</name>
</gene>
<dbReference type="Gene3D" id="1.10.420.10">
    <property type="entry name" value="Peroxidase, domain 2"/>
    <property type="match status" value="1"/>
</dbReference>
<dbReference type="InterPro" id="IPR000823">
    <property type="entry name" value="Peroxidase_pln"/>
</dbReference>
<feature type="binding site" evidence="16">
    <location>
        <position position="254"/>
    </location>
    <ligand>
        <name>Ca(2+)</name>
        <dbReference type="ChEBI" id="CHEBI:29108"/>
        <label>2</label>
    </ligand>
</feature>
<evidence type="ECO:0000256" key="17">
    <source>
        <dbReference type="PIRSR" id="PIRSR600823-4"/>
    </source>
</evidence>
<evidence type="ECO:0000256" key="12">
    <source>
        <dbReference type="ARBA" id="ARBA00023157"/>
    </source>
</evidence>
<feature type="binding site" evidence="16">
    <location>
        <position position="78"/>
    </location>
    <ligand>
        <name>Ca(2+)</name>
        <dbReference type="ChEBI" id="CHEBI:29108"/>
        <label>1</label>
    </ligand>
</feature>
<dbReference type="GO" id="GO:0006979">
    <property type="term" value="P:response to oxidative stress"/>
    <property type="evidence" value="ECO:0007669"/>
    <property type="project" value="UniProtKB-UniRule"/>
</dbReference>
<comment type="cofactor">
    <cofactor evidence="16 19">
        <name>heme b</name>
        <dbReference type="ChEBI" id="CHEBI:60344"/>
    </cofactor>
    <text evidence="16 19">Binds 1 heme b (iron(II)-protoporphyrin IX) group per subunit.</text>
</comment>
<feature type="binding site" evidence="16">
    <location>
        <position position="195"/>
    </location>
    <ligand>
        <name>Ca(2+)</name>
        <dbReference type="ChEBI" id="CHEBI:29108"/>
        <label>2</label>
    </ligand>
</feature>
<dbReference type="RefSeq" id="XP_017700813.1">
    <property type="nucleotide sequence ID" value="XM_017845324.3"/>
</dbReference>
<dbReference type="GO" id="GO:0042744">
    <property type="term" value="P:hydrogen peroxide catabolic process"/>
    <property type="evidence" value="ECO:0007669"/>
    <property type="project" value="UniProtKB-KW"/>
</dbReference>
<evidence type="ECO:0000256" key="15">
    <source>
        <dbReference type="PIRSR" id="PIRSR600823-1"/>
    </source>
</evidence>
<evidence type="ECO:0000256" key="16">
    <source>
        <dbReference type="PIRSR" id="PIRSR600823-3"/>
    </source>
</evidence>
<evidence type="ECO:0000256" key="8">
    <source>
        <dbReference type="ARBA" id="ARBA00022723"/>
    </source>
</evidence>
<dbReference type="AlphaFoldDB" id="A0A8B7MWB0"/>
<dbReference type="GO" id="GO:0005576">
    <property type="term" value="C:extracellular region"/>
    <property type="evidence" value="ECO:0007669"/>
    <property type="project" value="UniProtKB-SubCell"/>
</dbReference>
<keyword evidence="14 19" id="KW-0376">Hydrogen peroxide</keyword>
<evidence type="ECO:0000256" key="6">
    <source>
        <dbReference type="ARBA" id="ARBA00022559"/>
    </source>
</evidence>
<feature type="binding site" evidence="16">
    <location>
        <position position="76"/>
    </location>
    <ligand>
        <name>Ca(2+)</name>
        <dbReference type="ChEBI" id="CHEBI:29108"/>
        <label>1</label>
    </ligand>
</feature>
<dbReference type="Pfam" id="PF00141">
    <property type="entry name" value="peroxidase"/>
    <property type="match status" value="1"/>
</dbReference>
<evidence type="ECO:0000256" key="11">
    <source>
        <dbReference type="ARBA" id="ARBA00023004"/>
    </source>
</evidence>
<dbReference type="InterPro" id="IPR033905">
    <property type="entry name" value="Secretory_peroxidase"/>
</dbReference>
<feature type="disulfide bond" evidence="18">
    <location>
        <begin position="70"/>
        <end position="75"/>
    </location>
</feature>
<evidence type="ECO:0000313" key="22">
    <source>
        <dbReference type="RefSeq" id="XP_017700813.1"/>
    </source>
</evidence>
<protein>
    <recommendedName>
        <fullName evidence="4 19">Peroxidase</fullName>
        <ecNumber evidence="4 19">1.11.1.7</ecNumber>
    </recommendedName>
</protein>
<evidence type="ECO:0000256" key="9">
    <source>
        <dbReference type="ARBA" id="ARBA00022837"/>
    </source>
</evidence>
<name>A0A8B7MWB0_PHODC</name>
<keyword evidence="6 19" id="KW-0575">Peroxidase</keyword>
<evidence type="ECO:0000259" key="20">
    <source>
        <dbReference type="PROSITE" id="PS50873"/>
    </source>
</evidence>
<dbReference type="PRINTS" id="PR00461">
    <property type="entry name" value="PLPEROXIDASE"/>
</dbReference>
<evidence type="ECO:0000256" key="19">
    <source>
        <dbReference type="RuleBase" id="RU362060"/>
    </source>
</evidence>
<feature type="signal peptide" evidence="19">
    <location>
        <begin position="1"/>
        <end position="26"/>
    </location>
</feature>
<comment type="similarity">
    <text evidence="19">Belongs to the peroxidase family. Classical plant (class III) peroxidase subfamily.</text>
</comment>
<evidence type="ECO:0000256" key="4">
    <source>
        <dbReference type="ARBA" id="ARBA00012313"/>
    </source>
</evidence>
<reference evidence="21" key="1">
    <citation type="journal article" date="2019" name="Nat. Commun.">
        <title>Genome-wide association mapping of date palm fruit traits.</title>
        <authorList>
            <person name="Hazzouri K.M."/>
            <person name="Gros-Balthazard M."/>
            <person name="Flowers J.M."/>
            <person name="Copetti D."/>
            <person name="Lemansour A."/>
            <person name="Lebrun M."/>
            <person name="Masmoudi K."/>
            <person name="Ferrand S."/>
            <person name="Dhar M.I."/>
            <person name="Fresquez Z.A."/>
            <person name="Rosas U."/>
            <person name="Zhang J."/>
            <person name="Talag J."/>
            <person name="Lee S."/>
            <person name="Kudrna D."/>
            <person name="Powell R.F."/>
            <person name="Leitch I.J."/>
            <person name="Krueger R.R."/>
            <person name="Wing R.A."/>
            <person name="Amiri K.M.A."/>
            <person name="Purugganan M.D."/>
        </authorList>
    </citation>
    <scope>NUCLEOTIDE SEQUENCE [LARGE SCALE GENOMIC DNA]</scope>
    <source>
        <strain evidence="21">cv. Khalas</strain>
    </source>
</reference>
<dbReference type="OrthoDB" id="2113341at2759"/>
<keyword evidence="7 19" id="KW-0349">Heme</keyword>
<evidence type="ECO:0000256" key="7">
    <source>
        <dbReference type="ARBA" id="ARBA00022617"/>
    </source>
</evidence>
<dbReference type="KEGG" id="pda:103717677"/>
<dbReference type="PROSITE" id="PS00435">
    <property type="entry name" value="PEROXIDASE_1"/>
    <property type="match status" value="1"/>
</dbReference>
<keyword evidence="12 18" id="KW-1015">Disulfide bond</keyword>
<feature type="disulfide bond" evidence="18">
    <location>
        <begin position="37"/>
        <end position="116"/>
    </location>
</feature>
<comment type="catalytic activity">
    <reaction evidence="1 19">
        <text>2 a phenolic donor + H2O2 = 2 a phenolic radical donor + 2 H2O</text>
        <dbReference type="Rhea" id="RHEA:56136"/>
        <dbReference type="ChEBI" id="CHEBI:15377"/>
        <dbReference type="ChEBI" id="CHEBI:16240"/>
        <dbReference type="ChEBI" id="CHEBI:139520"/>
        <dbReference type="ChEBI" id="CHEBI:139521"/>
        <dbReference type="EC" id="1.11.1.7"/>
    </reaction>
</comment>
<feature type="binding site" evidence="16">
    <location>
        <position position="90"/>
    </location>
    <ligand>
        <name>Ca(2+)</name>
        <dbReference type="ChEBI" id="CHEBI:29108"/>
        <label>1</label>
    </ligand>
</feature>
<dbReference type="CDD" id="cd00693">
    <property type="entry name" value="secretory_peroxidase"/>
    <property type="match status" value="1"/>
</dbReference>
<feature type="binding site" evidence="16">
    <location>
        <position position="74"/>
    </location>
    <ligand>
        <name>Ca(2+)</name>
        <dbReference type="ChEBI" id="CHEBI:29108"/>
        <label>1</label>
    </ligand>
</feature>
<feature type="disulfide bond" evidence="18">
    <location>
        <begin position="201"/>
        <end position="234"/>
    </location>
</feature>
<feature type="binding site" evidence="16">
    <location>
        <position position="72"/>
    </location>
    <ligand>
        <name>Ca(2+)</name>
        <dbReference type="ChEBI" id="CHEBI:29108"/>
        <label>1</label>
    </ligand>
</feature>
<evidence type="ECO:0000256" key="2">
    <source>
        <dbReference type="ARBA" id="ARBA00002322"/>
    </source>
</evidence>
<evidence type="ECO:0000256" key="14">
    <source>
        <dbReference type="ARBA" id="ARBA00023324"/>
    </source>
</evidence>
<keyword evidence="11 16" id="KW-0408">Iron</keyword>
<dbReference type="Gene3D" id="1.10.520.10">
    <property type="match status" value="1"/>
</dbReference>
<dbReference type="PRINTS" id="PR00458">
    <property type="entry name" value="PEROXIDASE"/>
</dbReference>